<feature type="region of interest" description="Disordered" evidence="2">
    <location>
        <begin position="146"/>
        <end position="176"/>
    </location>
</feature>
<dbReference type="OrthoDB" id="6730379at2759"/>
<evidence type="ECO:0000256" key="2">
    <source>
        <dbReference type="SAM" id="MobiDB-lite"/>
    </source>
</evidence>
<gene>
    <name evidence="4" type="ORF">G9C98_005611</name>
</gene>
<evidence type="ECO:0000259" key="3">
    <source>
        <dbReference type="PROSITE" id="PS50102"/>
    </source>
</evidence>
<sequence>MTDSPKLPLPLNPIKSSPLQERRLWFDLLFHRSGLQAGQPRGYAFVTYVTVEDAEKAKKILHNAKIGSKNVIVRWAHTVSEVENDKAKPLIDIPALSGAKKEEKKISREIAIQAIEAKLKLMKECEEEFELNKPLVGNPIIWQYQKPEAPKPSSSSKHYLHRHHQNRPYSRSKPRR</sequence>
<evidence type="ECO:0000313" key="5">
    <source>
        <dbReference type="Proteomes" id="UP000729913"/>
    </source>
</evidence>
<feature type="domain" description="RRM" evidence="3">
    <location>
        <begin position="17"/>
        <end position="78"/>
    </location>
</feature>
<dbReference type="Proteomes" id="UP000729913">
    <property type="component" value="Unassembled WGS sequence"/>
</dbReference>
<dbReference type="EMBL" id="JAAOIC020000047">
    <property type="protein sequence ID" value="KAG8037401.1"/>
    <property type="molecule type" value="Genomic_DNA"/>
</dbReference>
<feature type="compositionally biased region" description="Basic residues" evidence="2">
    <location>
        <begin position="158"/>
        <end position="176"/>
    </location>
</feature>
<keyword evidence="1" id="KW-0694">RNA-binding</keyword>
<reference evidence="4" key="1">
    <citation type="submission" date="2020-03" db="EMBL/GenBank/DDBJ databases">
        <authorList>
            <person name="Chebbi M.A."/>
            <person name="Drezen J.M."/>
        </authorList>
    </citation>
    <scope>NUCLEOTIDE SEQUENCE</scope>
    <source>
        <tissue evidence="4">Whole body</tissue>
    </source>
</reference>
<proteinExistence type="predicted"/>
<keyword evidence="5" id="KW-1185">Reference proteome</keyword>
<dbReference type="Pfam" id="PF00076">
    <property type="entry name" value="RRM_1"/>
    <property type="match status" value="1"/>
</dbReference>
<dbReference type="GO" id="GO:0003723">
    <property type="term" value="F:RNA binding"/>
    <property type="evidence" value="ECO:0007669"/>
    <property type="project" value="UniProtKB-UniRule"/>
</dbReference>
<protein>
    <recommendedName>
        <fullName evidence="3">RRM domain-containing protein</fullName>
    </recommendedName>
</protein>
<evidence type="ECO:0000313" key="4">
    <source>
        <dbReference type="EMBL" id="KAG8037401.1"/>
    </source>
</evidence>
<dbReference type="AlphaFoldDB" id="A0A8J5R9B9"/>
<organism evidence="4 5">
    <name type="scientific">Cotesia typhae</name>
    <dbReference type="NCBI Taxonomy" id="2053667"/>
    <lineage>
        <taxon>Eukaryota</taxon>
        <taxon>Metazoa</taxon>
        <taxon>Ecdysozoa</taxon>
        <taxon>Arthropoda</taxon>
        <taxon>Hexapoda</taxon>
        <taxon>Insecta</taxon>
        <taxon>Pterygota</taxon>
        <taxon>Neoptera</taxon>
        <taxon>Endopterygota</taxon>
        <taxon>Hymenoptera</taxon>
        <taxon>Apocrita</taxon>
        <taxon>Ichneumonoidea</taxon>
        <taxon>Braconidae</taxon>
        <taxon>Microgastrinae</taxon>
        <taxon>Cotesia</taxon>
    </lineage>
</organism>
<comment type="caution">
    <text evidence="4">The sequence shown here is derived from an EMBL/GenBank/DDBJ whole genome shotgun (WGS) entry which is preliminary data.</text>
</comment>
<name>A0A8J5R9B9_9HYME</name>
<accession>A0A8J5R9B9</accession>
<dbReference type="PROSITE" id="PS50102">
    <property type="entry name" value="RRM"/>
    <property type="match status" value="1"/>
</dbReference>
<evidence type="ECO:0000256" key="1">
    <source>
        <dbReference type="PROSITE-ProRule" id="PRU00176"/>
    </source>
</evidence>
<dbReference type="InterPro" id="IPR000504">
    <property type="entry name" value="RRM_dom"/>
</dbReference>
<reference evidence="4" key="2">
    <citation type="submission" date="2021-04" db="EMBL/GenBank/DDBJ databases">
        <title>Genome-wide patterns of bracovirus chromosomal integration into multiple host tissues during parasitism.</title>
        <authorList>
            <person name="Chebbi M.A.C."/>
        </authorList>
    </citation>
    <scope>NUCLEOTIDE SEQUENCE</scope>
    <source>
        <tissue evidence="4">Whole body</tissue>
    </source>
</reference>